<dbReference type="RefSeq" id="WP_060652498.1">
    <property type="nucleotide sequence ID" value="NZ_AZXY01000007.1"/>
</dbReference>
<organism evidence="5 6">
    <name type="scientific">Rhodococcus pyridinivorans KG-16</name>
    <dbReference type="NCBI Taxonomy" id="1441730"/>
    <lineage>
        <taxon>Bacteria</taxon>
        <taxon>Bacillati</taxon>
        <taxon>Actinomycetota</taxon>
        <taxon>Actinomycetes</taxon>
        <taxon>Mycobacteriales</taxon>
        <taxon>Nocardiaceae</taxon>
        <taxon>Rhodococcus</taxon>
    </lineage>
</organism>
<proteinExistence type="inferred from homology"/>
<name>A0A0V9UIH0_9NOCA</name>
<evidence type="ECO:0000313" key="5">
    <source>
        <dbReference type="EMBL" id="KSZ57794.1"/>
    </source>
</evidence>
<accession>A0A0V9UIH0</accession>
<feature type="region of interest" description="Disordered" evidence="4">
    <location>
        <begin position="1"/>
        <end position="21"/>
    </location>
</feature>
<evidence type="ECO:0000256" key="1">
    <source>
        <dbReference type="ARBA" id="ARBA00022987"/>
    </source>
</evidence>
<comment type="subcellular location">
    <subcellularLocation>
        <location evidence="2">Gas vesicle</location>
    </subcellularLocation>
</comment>
<gene>
    <name evidence="5" type="ORF">Z045_14510</name>
</gene>
<comment type="caution">
    <text evidence="5">The sequence shown here is derived from an EMBL/GenBank/DDBJ whole genome shotgun (WGS) entry which is preliminary data.</text>
</comment>
<dbReference type="InterPro" id="IPR009430">
    <property type="entry name" value="GvpL/GvpF"/>
</dbReference>
<comment type="similarity">
    <text evidence="3">Belongs to the gas vesicle GvpF/GvpL family.</text>
</comment>
<reference evidence="5 6" key="2">
    <citation type="journal article" date="2016" name="Genome Announc.">
        <title>Draft Genome Sequence of a Versatile Hydrocarbon-Degrading Bacterium, Rhodococcus pyridinivorans Strain KG-16, Collected from Oil Fields in India.</title>
        <authorList>
            <person name="Aggarwal R.K."/>
            <person name="Dawar C."/>
            <person name="Phanindranath R."/>
            <person name="Mutnuri L."/>
            <person name="Dayal A.M."/>
        </authorList>
    </citation>
    <scope>NUCLEOTIDE SEQUENCE [LARGE SCALE GENOMIC DNA]</scope>
    <source>
        <strain evidence="5 6">KG-16</strain>
    </source>
</reference>
<dbReference type="PANTHER" id="PTHR36852:SF1">
    <property type="entry name" value="PROTEIN GVPL 2"/>
    <property type="match status" value="1"/>
</dbReference>
<sequence>MSTEQTERPEQGDSDETATTTAVYVYGIVPSDVEPEEHAEGVGNPPAEVSVVKSGRIAALVSEIPTDRALGTPDDLKAHAALLDGTVTVAPVLPLRFGAVLTDRDAVAAELLEGNEDELASALDQLDGLAQFVVKGRYDERAILQEILEENSEAAQLREQIRGQSEDATREARMALGEIINATIEAKRNEDTRRTVEALSSLDPMVNERQPTHEQDAVHIAVLVELERQDELEQALQELGREWEDRVEISLLGPMAAYDFVAKSDPGEGG</sequence>
<evidence type="ECO:0000256" key="2">
    <source>
        <dbReference type="ARBA" id="ARBA00035108"/>
    </source>
</evidence>
<dbReference type="Proteomes" id="UP000053060">
    <property type="component" value="Unassembled WGS sequence"/>
</dbReference>
<dbReference type="PATRIC" id="fig|1441730.3.peg.3015"/>
<keyword evidence="1" id="KW-0304">Gas vesicle</keyword>
<dbReference type="GO" id="GO:0031411">
    <property type="term" value="C:gas vesicle"/>
    <property type="evidence" value="ECO:0007669"/>
    <property type="project" value="UniProtKB-SubCell"/>
</dbReference>
<feature type="compositionally biased region" description="Basic and acidic residues" evidence="4">
    <location>
        <begin position="1"/>
        <end position="11"/>
    </location>
</feature>
<dbReference type="GeneID" id="86868434"/>
<dbReference type="EMBL" id="AZXY01000007">
    <property type="protein sequence ID" value="KSZ57794.1"/>
    <property type="molecule type" value="Genomic_DNA"/>
</dbReference>
<evidence type="ECO:0000256" key="3">
    <source>
        <dbReference type="ARBA" id="ARBA00035643"/>
    </source>
</evidence>
<evidence type="ECO:0000256" key="4">
    <source>
        <dbReference type="SAM" id="MobiDB-lite"/>
    </source>
</evidence>
<protein>
    <submittedName>
        <fullName evidence="5">Gas vesicle protein GvpFL</fullName>
    </submittedName>
</protein>
<reference evidence="6" key="1">
    <citation type="submission" date="2015-01" db="EMBL/GenBank/DDBJ databases">
        <title>Draft genome sequence of Rhodococcus pyridinivorans strain KG-16, a hydrocarbon-degrading bacterium.</title>
        <authorList>
            <person name="Aggarwal R.K."/>
            <person name="Dawar C."/>
        </authorList>
    </citation>
    <scope>NUCLEOTIDE SEQUENCE [LARGE SCALE GENOMIC DNA]</scope>
    <source>
        <strain evidence="6">KG-16</strain>
    </source>
</reference>
<evidence type="ECO:0000313" key="6">
    <source>
        <dbReference type="Proteomes" id="UP000053060"/>
    </source>
</evidence>
<dbReference type="AlphaFoldDB" id="A0A0V9UIH0"/>
<dbReference type="Pfam" id="PF06386">
    <property type="entry name" value="GvpL_GvpF"/>
    <property type="match status" value="1"/>
</dbReference>
<dbReference type="GO" id="GO:0031412">
    <property type="term" value="P:gas vesicle organization"/>
    <property type="evidence" value="ECO:0007669"/>
    <property type="project" value="InterPro"/>
</dbReference>
<dbReference type="PANTHER" id="PTHR36852">
    <property type="entry name" value="PROTEIN GVPL 2"/>
    <property type="match status" value="1"/>
</dbReference>